<accession>A0A448WK13</accession>
<comment type="caution">
    <text evidence="2">The sequence shown here is derived from an EMBL/GenBank/DDBJ whole genome shotgun (WGS) entry which is preliminary data.</text>
</comment>
<evidence type="ECO:0000313" key="3">
    <source>
        <dbReference type="Proteomes" id="UP000784294"/>
    </source>
</evidence>
<gene>
    <name evidence="2" type="ORF">PXEA_LOCUS7133</name>
</gene>
<dbReference type="EMBL" id="CAAALY010018612">
    <property type="protein sequence ID" value="VEL13693.1"/>
    <property type="molecule type" value="Genomic_DNA"/>
</dbReference>
<protein>
    <submittedName>
        <fullName evidence="2">Uncharacterized protein</fullName>
    </submittedName>
</protein>
<keyword evidence="3" id="KW-1185">Reference proteome</keyword>
<organism evidence="2 3">
    <name type="scientific">Protopolystoma xenopodis</name>
    <dbReference type="NCBI Taxonomy" id="117903"/>
    <lineage>
        <taxon>Eukaryota</taxon>
        <taxon>Metazoa</taxon>
        <taxon>Spiralia</taxon>
        <taxon>Lophotrochozoa</taxon>
        <taxon>Platyhelminthes</taxon>
        <taxon>Monogenea</taxon>
        <taxon>Polyopisthocotylea</taxon>
        <taxon>Polystomatidea</taxon>
        <taxon>Polystomatidae</taxon>
        <taxon>Protopolystoma</taxon>
    </lineage>
</organism>
<sequence length="141" mass="15287">MSECYANIDADVDADSLVNVECECDDKCEADSDADGELEGESEGSADADVNDFGDGDVDCHDDANTDGFSIHPTNQIEPCRLPPNLFSAFTHPHTHTAELADNRYGLPLRQVVQHRPNGVCLASSHFAGSRVAQVWTYLCN</sequence>
<feature type="region of interest" description="Disordered" evidence="1">
    <location>
        <begin position="29"/>
        <end position="67"/>
    </location>
</feature>
<dbReference type="Proteomes" id="UP000784294">
    <property type="component" value="Unassembled WGS sequence"/>
</dbReference>
<feature type="compositionally biased region" description="Acidic residues" evidence="1">
    <location>
        <begin position="31"/>
        <end position="57"/>
    </location>
</feature>
<name>A0A448WK13_9PLAT</name>
<reference evidence="2" key="1">
    <citation type="submission" date="2018-11" db="EMBL/GenBank/DDBJ databases">
        <authorList>
            <consortium name="Pathogen Informatics"/>
        </authorList>
    </citation>
    <scope>NUCLEOTIDE SEQUENCE</scope>
</reference>
<proteinExistence type="predicted"/>
<evidence type="ECO:0000313" key="2">
    <source>
        <dbReference type="EMBL" id="VEL13693.1"/>
    </source>
</evidence>
<dbReference type="AlphaFoldDB" id="A0A448WK13"/>
<evidence type="ECO:0000256" key="1">
    <source>
        <dbReference type="SAM" id="MobiDB-lite"/>
    </source>
</evidence>